<organism evidence="2 3">
    <name type="scientific">Lojkania enalia</name>
    <dbReference type="NCBI Taxonomy" id="147567"/>
    <lineage>
        <taxon>Eukaryota</taxon>
        <taxon>Fungi</taxon>
        <taxon>Dikarya</taxon>
        <taxon>Ascomycota</taxon>
        <taxon>Pezizomycotina</taxon>
        <taxon>Dothideomycetes</taxon>
        <taxon>Pleosporomycetidae</taxon>
        <taxon>Pleosporales</taxon>
        <taxon>Pleosporales incertae sedis</taxon>
        <taxon>Lojkania</taxon>
    </lineage>
</organism>
<keyword evidence="3" id="KW-1185">Reference proteome</keyword>
<evidence type="ECO:0000256" key="1">
    <source>
        <dbReference type="SAM" id="MobiDB-lite"/>
    </source>
</evidence>
<feature type="compositionally biased region" description="Basic and acidic residues" evidence="1">
    <location>
        <begin position="25"/>
        <end position="35"/>
    </location>
</feature>
<proteinExistence type="predicted"/>
<dbReference type="AlphaFoldDB" id="A0A9P4KBM0"/>
<name>A0A9P4KBM0_9PLEO</name>
<reference evidence="3" key="1">
    <citation type="journal article" date="2020" name="Stud. Mycol.">
        <title>101 Dothideomycetes genomes: A test case for predicting lifestyles and emergence of pathogens.</title>
        <authorList>
            <person name="Haridas S."/>
            <person name="Albert R."/>
            <person name="Binder M."/>
            <person name="Bloem J."/>
            <person name="LaButti K."/>
            <person name="Salamov A."/>
            <person name="Andreopoulos B."/>
            <person name="Baker S."/>
            <person name="Barry K."/>
            <person name="Bills G."/>
            <person name="Bluhm B."/>
            <person name="Cannon C."/>
            <person name="Castanera R."/>
            <person name="Culley D."/>
            <person name="Daum C."/>
            <person name="Ezra D."/>
            <person name="Gonzalez J."/>
            <person name="Henrissat B."/>
            <person name="Kuo A."/>
            <person name="Liang C."/>
            <person name="Lipzen A."/>
            <person name="Lutzoni F."/>
            <person name="Magnuson J."/>
            <person name="Mondo S."/>
            <person name="Nolan M."/>
            <person name="Ohm R."/>
            <person name="Pangilinan J."/>
            <person name="Park H.-J."/>
            <person name="Ramirez L."/>
            <person name="Alfaro M."/>
            <person name="Sun H."/>
            <person name="Tritt A."/>
            <person name="Yoshinaga Y."/>
            <person name="Zwiers L.-H."/>
            <person name="Turgeon B."/>
            <person name="Goodwin S."/>
            <person name="Spatafora J."/>
            <person name="Crous P."/>
            <person name="Grigoriev I."/>
        </authorList>
    </citation>
    <scope>NUCLEOTIDE SEQUENCE [LARGE SCALE GENOMIC DNA]</scope>
    <source>
        <strain evidence="3">CBS 304.66</strain>
    </source>
</reference>
<gene>
    <name evidence="2" type="ORF">CC78DRAFT_219939</name>
</gene>
<dbReference type="EMBL" id="ML986613">
    <property type="protein sequence ID" value="KAF2264782.1"/>
    <property type="molecule type" value="Genomic_DNA"/>
</dbReference>
<dbReference type="Proteomes" id="UP000800093">
    <property type="component" value="Unassembled WGS sequence"/>
</dbReference>
<sequence>MYLSIYTCLRKSSSSDALIRNKLKPRQDHPHAREHNARRRYYFQRQYKQGRPGPAAAPKTGRLATTHQLAGCADGHIGTGASPSPAAYVAALSSSRIGKKE</sequence>
<evidence type="ECO:0000313" key="3">
    <source>
        <dbReference type="Proteomes" id="UP000800093"/>
    </source>
</evidence>
<protein>
    <submittedName>
        <fullName evidence="2">Uncharacterized protein</fullName>
    </submittedName>
</protein>
<accession>A0A9P4KBM0</accession>
<comment type="caution">
    <text evidence="2">The sequence shown here is derived from an EMBL/GenBank/DDBJ whole genome shotgun (WGS) entry which is preliminary data.</text>
</comment>
<evidence type="ECO:0000313" key="2">
    <source>
        <dbReference type="EMBL" id="KAF2264782.1"/>
    </source>
</evidence>
<feature type="region of interest" description="Disordered" evidence="1">
    <location>
        <begin position="19"/>
        <end position="38"/>
    </location>
</feature>